<dbReference type="InterPro" id="IPR011010">
    <property type="entry name" value="DNA_brk_join_enz"/>
</dbReference>
<keyword evidence="3" id="KW-1185">Reference proteome</keyword>
<sequence length="126" mass="13859">MDRAGDAEVLALPRACRTARDRPVVLLMTRVGLRRGETVGPRREGIHFVVGARHLGCSLAGSHRHVGRRDNGTGAWAKSRRSRSVPADFLVVQWVVHPHAPRRAFATNVVEAGAAIDEVQQLAMRR</sequence>
<dbReference type="GO" id="GO:0015074">
    <property type="term" value="P:DNA integration"/>
    <property type="evidence" value="ECO:0007669"/>
    <property type="project" value="InterPro"/>
</dbReference>
<dbReference type="GO" id="GO:0003677">
    <property type="term" value="F:DNA binding"/>
    <property type="evidence" value="ECO:0007669"/>
    <property type="project" value="InterPro"/>
</dbReference>
<dbReference type="InterPro" id="IPR013762">
    <property type="entry name" value="Integrase-like_cat_sf"/>
</dbReference>
<keyword evidence="1" id="KW-0233">DNA recombination</keyword>
<dbReference type="SUPFAM" id="SSF56349">
    <property type="entry name" value="DNA breaking-rejoining enzymes"/>
    <property type="match status" value="1"/>
</dbReference>
<name>A0A1S2Q4I5_9ACTN</name>
<dbReference type="Proteomes" id="UP000179642">
    <property type="component" value="Unassembled WGS sequence"/>
</dbReference>
<dbReference type="AlphaFoldDB" id="A0A1S2Q4I5"/>
<dbReference type="GO" id="GO:0006310">
    <property type="term" value="P:DNA recombination"/>
    <property type="evidence" value="ECO:0007669"/>
    <property type="project" value="UniProtKB-KW"/>
</dbReference>
<comment type="caution">
    <text evidence="2">The sequence shown here is derived from an EMBL/GenBank/DDBJ whole genome shotgun (WGS) entry which is preliminary data.</text>
</comment>
<dbReference type="Gene3D" id="1.10.443.10">
    <property type="entry name" value="Intergrase catalytic core"/>
    <property type="match status" value="1"/>
</dbReference>
<evidence type="ECO:0000313" key="3">
    <source>
        <dbReference type="Proteomes" id="UP000179642"/>
    </source>
</evidence>
<protein>
    <recommendedName>
        <fullName evidence="4">Tyr recombinase domain-containing protein</fullName>
    </recommendedName>
</protein>
<accession>A0A1S2Q4I5</accession>
<evidence type="ECO:0008006" key="4">
    <source>
        <dbReference type="Google" id="ProtNLM"/>
    </source>
</evidence>
<proteinExistence type="predicted"/>
<gene>
    <name evidence="2" type="ORF">BIV23_26820</name>
</gene>
<organism evidence="2 3">
    <name type="scientific">Streptomyces monashensis</name>
    <dbReference type="NCBI Taxonomy" id="1678012"/>
    <lineage>
        <taxon>Bacteria</taxon>
        <taxon>Bacillati</taxon>
        <taxon>Actinomycetota</taxon>
        <taxon>Actinomycetes</taxon>
        <taxon>Kitasatosporales</taxon>
        <taxon>Streptomycetaceae</taxon>
        <taxon>Streptomyces</taxon>
    </lineage>
</organism>
<evidence type="ECO:0000313" key="2">
    <source>
        <dbReference type="EMBL" id="OIK01032.1"/>
    </source>
</evidence>
<evidence type="ECO:0000256" key="1">
    <source>
        <dbReference type="ARBA" id="ARBA00023172"/>
    </source>
</evidence>
<reference evidence="2 3" key="1">
    <citation type="submission" date="2016-10" db="EMBL/GenBank/DDBJ databases">
        <title>Genome sequence of Streptomyces sp. MUSC 1.</title>
        <authorList>
            <person name="Lee L.-H."/>
            <person name="Ser H.-L."/>
            <person name="Law J.W.-F."/>
        </authorList>
    </citation>
    <scope>NUCLEOTIDE SEQUENCE [LARGE SCALE GENOMIC DNA]</scope>
    <source>
        <strain evidence="2 3">MUSC 1</strain>
    </source>
</reference>
<dbReference type="EMBL" id="MLYO01000046">
    <property type="protein sequence ID" value="OIK01032.1"/>
    <property type="molecule type" value="Genomic_DNA"/>
</dbReference>